<organism evidence="7 8">
    <name type="scientific">Caldinitratiruptor microaerophilus</name>
    <dbReference type="NCBI Taxonomy" id="671077"/>
    <lineage>
        <taxon>Bacteria</taxon>
        <taxon>Bacillati</taxon>
        <taxon>Bacillota</taxon>
        <taxon>Clostridia</taxon>
        <taxon>Eubacteriales</taxon>
        <taxon>Symbiobacteriaceae</taxon>
        <taxon>Caldinitratiruptor</taxon>
    </lineage>
</organism>
<comment type="cofactor">
    <cofactor evidence="6">
        <name>Zn(2+)</name>
        <dbReference type="ChEBI" id="CHEBI:29105"/>
    </cofactor>
    <text evidence="6">Binds 2 Zn(2+) ions per subunit. One is catalytic and the other provides a structural contribution.</text>
</comment>
<dbReference type="Proteomes" id="UP001163687">
    <property type="component" value="Chromosome"/>
</dbReference>
<keyword evidence="8" id="KW-1185">Reference proteome</keyword>
<dbReference type="InterPro" id="IPR000771">
    <property type="entry name" value="FBA_II"/>
</dbReference>
<dbReference type="EMBL" id="AP025628">
    <property type="protein sequence ID" value="BDG58933.1"/>
    <property type="molecule type" value="Genomic_DNA"/>
</dbReference>
<dbReference type="PANTHER" id="PTHR30304">
    <property type="entry name" value="D-TAGATOSE-1,6-BISPHOSPHATE ALDOLASE"/>
    <property type="match status" value="1"/>
</dbReference>
<sequence length="285" mass="31135">MPLVPLRQQLEAAEAGGYAVGAFNANNMEIVQAIVEAAEEMEAPVIIQASQGAIKYAGLDMITAMVQAVAQKAKVPVTLHLDHGTDYATVVSCIRRGFTSVMFDGSQWPKEENIARTKEIVKIAHAVGVSVEGEIGKIGGVEDDIRVEEREALLTPVSDAIEFYRATGVDALAMAFGTAHGHYKLPPKLAFDRIEAVHRETGAFLVMHGGSGVPDEDVRRGIQLGIRKINIDTELREAFVEELRRQMAEHPREIDPRKLLGPAREAMKAKIKEKMQLFGCAGRAR</sequence>
<feature type="binding site" evidence="5">
    <location>
        <begin position="230"/>
        <end position="233"/>
    </location>
    <ligand>
        <name>dihydroxyacetone phosphate</name>
        <dbReference type="ChEBI" id="CHEBI:57642"/>
    </ligand>
</feature>
<accession>A0AA35CIG0</accession>
<proteinExistence type="predicted"/>
<dbReference type="PIRSF" id="PIRSF001359">
    <property type="entry name" value="F_bP_aldolase_II"/>
    <property type="match status" value="1"/>
</dbReference>
<dbReference type="PROSITE" id="PS00806">
    <property type="entry name" value="ALDOLASE_CLASS_II_2"/>
    <property type="match status" value="1"/>
</dbReference>
<dbReference type="KEGG" id="cmic:caldi_00230"/>
<evidence type="ECO:0000256" key="3">
    <source>
        <dbReference type="ARBA" id="ARBA00023239"/>
    </source>
</evidence>
<dbReference type="Gene3D" id="3.20.20.70">
    <property type="entry name" value="Aldolase class I"/>
    <property type="match status" value="1"/>
</dbReference>
<feature type="binding site" evidence="6">
    <location>
        <position position="104"/>
    </location>
    <ligand>
        <name>Zn(2+)</name>
        <dbReference type="ChEBI" id="CHEBI:29105"/>
        <label>2</label>
    </ligand>
</feature>
<feature type="binding site" evidence="6">
    <location>
        <position position="134"/>
    </location>
    <ligand>
        <name>Zn(2+)</name>
        <dbReference type="ChEBI" id="CHEBI:29105"/>
        <label>2</label>
    </ligand>
</feature>
<dbReference type="PANTHER" id="PTHR30304:SF0">
    <property type="entry name" value="D-TAGATOSE-1,6-BISPHOSPHATE ALDOLASE SUBUNIT GATY-RELATED"/>
    <property type="match status" value="1"/>
</dbReference>
<feature type="binding site" evidence="5">
    <location>
        <position position="181"/>
    </location>
    <ligand>
        <name>dihydroxyacetone phosphate</name>
        <dbReference type="ChEBI" id="CHEBI:57642"/>
    </ligand>
</feature>
<dbReference type="NCBIfam" id="TIGR01859">
    <property type="entry name" value="fruc_bis_ald"/>
    <property type="match status" value="1"/>
</dbReference>
<evidence type="ECO:0000256" key="6">
    <source>
        <dbReference type="PIRSR" id="PIRSR001359-3"/>
    </source>
</evidence>
<dbReference type="NCBIfam" id="TIGR00167">
    <property type="entry name" value="cbbA"/>
    <property type="match status" value="1"/>
</dbReference>
<reference evidence="7" key="1">
    <citation type="submission" date="2022-03" db="EMBL/GenBank/DDBJ databases">
        <title>Complete genome sequence of Caldinitratiruptor microaerophilus.</title>
        <authorList>
            <person name="Mukaiyama R."/>
            <person name="Nishiyama T."/>
            <person name="Ueda K."/>
        </authorList>
    </citation>
    <scope>NUCLEOTIDE SEQUENCE</scope>
    <source>
        <strain evidence="7">JCM 16183</strain>
    </source>
</reference>
<feature type="binding site" evidence="6">
    <location>
        <position position="208"/>
    </location>
    <ligand>
        <name>Zn(2+)</name>
        <dbReference type="ChEBI" id="CHEBI:29105"/>
        <label>1</label>
        <note>catalytic</note>
    </ligand>
</feature>
<keyword evidence="2 6" id="KW-0862">Zinc</keyword>
<keyword evidence="3" id="KW-0456">Lyase</keyword>
<evidence type="ECO:0000313" key="7">
    <source>
        <dbReference type="EMBL" id="BDG58933.1"/>
    </source>
</evidence>
<feature type="binding site" evidence="6">
    <location>
        <position position="180"/>
    </location>
    <ligand>
        <name>Zn(2+)</name>
        <dbReference type="ChEBI" id="CHEBI:29105"/>
        <label>1</label>
        <note>catalytic</note>
    </ligand>
</feature>
<evidence type="ECO:0000256" key="4">
    <source>
        <dbReference type="PIRSR" id="PIRSR001359-1"/>
    </source>
</evidence>
<dbReference type="GO" id="GO:0004332">
    <property type="term" value="F:fructose-bisphosphate aldolase activity"/>
    <property type="evidence" value="ECO:0007669"/>
    <property type="project" value="InterPro"/>
</dbReference>
<dbReference type="InterPro" id="IPR011289">
    <property type="entry name" value="Fruc_bis_ald_class-2"/>
</dbReference>
<feature type="binding site" evidence="5">
    <location>
        <begin position="209"/>
        <end position="211"/>
    </location>
    <ligand>
        <name>dihydroxyacetone phosphate</name>
        <dbReference type="ChEBI" id="CHEBI:57642"/>
    </ligand>
</feature>
<name>A0AA35CIG0_9FIRM</name>
<evidence type="ECO:0000256" key="2">
    <source>
        <dbReference type="ARBA" id="ARBA00022833"/>
    </source>
</evidence>
<feature type="binding site" evidence="6">
    <location>
        <position position="83"/>
    </location>
    <ligand>
        <name>Zn(2+)</name>
        <dbReference type="ChEBI" id="CHEBI:29105"/>
        <label>1</label>
        <note>catalytic</note>
    </ligand>
</feature>
<evidence type="ECO:0000313" key="8">
    <source>
        <dbReference type="Proteomes" id="UP001163687"/>
    </source>
</evidence>
<gene>
    <name evidence="7" type="ORF">caldi_00230</name>
</gene>
<dbReference type="AlphaFoldDB" id="A0AA35CIG0"/>
<dbReference type="Pfam" id="PF01116">
    <property type="entry name" value="F_bP_aldolase"/>
    <property type="match status" value="1"/>
</dbReference>
<dbReference type="GO" id="GO:0008270">
    <property type="term" value="F:zinc ion binding"/>
    <property type="evidence" value="ECO:0007669"/>
    <property type="project" value="InterPro"/>
</dbReference>
<dbReference type="NCBIfam" id="NF009497">
    <property type="entry name" value="PRK12857.1"/>
    <property type="match status" value="1"/>
</dbReference>
<dbReference type="CDD" id="cd00947">
    <property type="entry name" value="TBP_aldolase_IIB"/>
    <property type="match status" value="1"/>
</dbReference>
<dbReference type="InterPro" id="IPR050246">
    <property type="entry name" value="Class_II_FBP_aldolase"/>
</dbReference>
<evidence type="ECO:0000256" key="5">
    <source>
        <dbReference type="PIRSR" id="PIRSR001359-2"/>
    </source>
</evidence>
<dbReference type="GO" id="GO:0030388">
    <property type="term" value="P:fructose 1,6-bisphosphate metabolic process"/>
    <property type="evidence" value="ECO:0007669"/>
    <property type="project" value="InterPro"/>
</dbReference>
<keyword evidence="1 6" id="KW-0479">Metal-binding</keyword>
<dbReference type="SUPFAM" id="SSF51569">
    <property type="entry name" value="Aldolase"/>
    <property type="match status" value="1"/>
</dbReference>
<dbReference type="GO" id="GO:0006096">
    <property type="term" value="P:glycolytic process"/>
    <property type="evidence" value="ECO:0007669"/>
    <property type="project" value="InterPro"/>
</dbReference>
<feature type="active site" description="Proton donor" evidence="4">
    <location>
        <position position="82"/>
    </location>
</feature>
<evidence type="ECO:0000256" key="1">
    <source>
        <dbReference type="ARBA" id="ARBA00022723"/>
    </source>
</evidence>
<dbReference type="RefSeq" id="WP_264843058.1">
    <property type="nucleotide sequence ID" value="NZ_AP025628.1"/>
</dbReference>
<protein>
    <submittedName>
        <fullName evidence="7">Fructose-bisphosphate aldolase</fullName>
    </submittedName>
</protein>
<dbReference type="InterPro" id="IPR013785">
    <property type="entry name" value="Aldolase_TIM"/>
</dbReference>